<evidence type="ECO:0000256" key="8">
    <source>
        <dbReference type="ARBA" id="ARBA00022982"/>
    </source>
</evidence>
<name>A0A370GS09_9COXI</name>
<dbReference type="PANTHER" id="PTHR30529:SF1">
    <property type="entry name" value="CYTOCHROME B561 HOMOLOG 2"/>
    <property type="match status" value="1"/>
</dbReference>
<organism evidence="15 16">
    <name type="scientific">Aquicella lusitana</name>
    <dbReference type="NCBI Taxonomy" id="254246"/>
    <lineage>
        <taxon>Bacteria</taxon>
        <taxon>Pseudomonadati</taxon>
        <taxon>Pseudomonadota</taxon>
        <taxon>Gammaproteobacteria</taxon>
        <taxon>Legionellales</taxon>
        <taxon>Coxiellaceae</taxon>
        <taxon>Aquicella</taxon>
    </lineage>
</organism>
<dbReference type="SUPFAM" id="SSF81342">
    <property type="entry name" value="Transmembrane di-heme cytochromes"/>
    <property type="match status" value="1"/>
</dbReference>
<feature type="domain" description="Cytochrome b561 bacterial/Ni-hydrogenase" evidence="14">
    <location>
        <begin position="10"/>
        <end position="177"/>
    </location>
</feature>
<dbReference type="OrthoDB" id="8589936at2"/>
<comment type="similarity">
    <text evidence="12">Belongs to the cytochrome b561 family.</text>
</comment>
<evidence type="ECO:0000256" key="13">
    <source>
        <dbReference type="SAM" id="Phobius"/>
    </source>
</evidence>
<evidence type="ECO:0000256" key="6">
    <source>
        <dbReference type="ARBA" id="ARBA00022692"/>
    </source>
</evidence>
<evidence type="ECO:0000256" key="1">
    <source>
        <dbReference type="ARBA" id="ARBA00001970"/>
    </source>
</evidence>
<keyword evidence="6 13" id="KW-0812">Transmembrane</keyword>
<dbReference type="PANTHER" id="PTHR30529">
    <property type="entry name" value="CYTOCHROME B561"/>
    <property type="match status" value="1"/>
</dbReference>
<reference evidence="15 16" key="1">
    <citation type="submission" date="2018-07" db="EMBL/GenBank/DDBJ databases">
        <title>Genomic Encyclopedia of Type Strains, Phase IV (KMG-IV): sequencing the most valuable type-strain genomes for metagenomic binning, comparative biology and taxonomic classification.</title>
        <authorList>
            <person name="Goeker M."/>
        </authorList>
    </citation>
    <scope>NUCLEOTIDE SEQUENCE [LARGE SCALE GENOMIC DNA]</scope>
    <source>
        <strain evidence="15 16">DSM 16500</strain>
    </source>
</reference>
<feature type="transmembrane region" description="Helical" evidence="13">
    <location>
        <begin position="47"/>
        <end position="70"/>
    </location>
</feature>
<gene>
    <name evidence="15" type="ORF">C8D86_1056</name>
</gene>
<dbReference type="RefSeq" id="WP_114833781.1">
    <property type="nucleotide sequence ID" value="NZ_LR699114.1"/>
</dbReference>
<dbReference type="Gene3D" id="1.20.950.20">
    <property type="entry name" value="Transmembrane di-heme cytochromes, Chain C"/>
    <property type="match status" value="1"/>
</dbReference>
<evidence type="ECO:0000256" key="2">
    <source>
        <dbReference type="ARBA" id="ARBA00004651"/>
    </source>
</evidence>
<dbReference type="InterPro" id="IPR052168">
    <property type="entry name" value="Cytochrome_b561_oxidase"/>
</dbReference>
<sequence length="182" mass="20736">MSLRNTVSTYGSVAKFFHWLIFLLLFFMIVFGFFLEDLPKDYQPVAYNLHKLTGLTILALMVLRGFWALVNPKPALPADTLAWQRMAERIVHFLFYVAVITMPLAGWIGSVAGGRPPHLGDFKFTLPIEQNKALAEAAFELHGIVAIVIIVLFVIHVTAALYHHYIKRDDVLRRMLPYSGHR</sequence>
<comment type="cofactor">
    <cofactor evidence="1">
        <name>heme b</name>
        <dbReference type="ChEBI" id="CHEBI:60344"/>
    </cofactor>
</comment>
<dbReference type="InterPro" id="IPR016174">
    <property type="entry name" value="Di-haem_cyt_TM"/>
</dbReference>
<dbReference type="GO" id="GO:0020037">
    <property type="term" value="F:heme binding"/>
    <property type="evidence" value="ECO:0007669"/>
    <property type="project" value="TreeGrafter"/>
</dbReference>
<feature type="transmembrane region" description="Helical" evidence="13">
    <location>
        <begin position="16"/>
        <end position="35"/>
    </location>
</feature>
<evidence type="ECO:0000256" key="11">
    <source>
        <dbReference type="ARBA" id="ARBA00023136"/>
    </source>
</evidence>
<dbReference type="GO" id="GO:0005886">
    <property type="term" value="C:plasma membrane"/>
    <property type="evidence" value="ECO:0007669"/>
    <property type="project" value="UniProtKB-SubCell"/>
</dbReference>
<dbReference type="InterPro" id="IPR011577">
    <property type="entry name" value="Cyt_b561_bac/Ni-Hgenase"/>
</dbReference>
<keyword evidence="4" id="KW-1003">Cell membrane</keyword>
<accession>A0A370GS09</accession>
<dbReference type="Pfam" id="PF01292">
    <property type="entry name" value="Ni_hydr_CYTB"/>
    <property type="match status" value="1"/>
</dbReference>
<evidence type="ECO:0000256" key="3">
    <source>
        <dbReference type="ARBA" id="ARBA00022448"/>
    </source>
</evidence>
<evidence type="ECO:0000256" key="12">
    <source>
        <dbReference type="ARBA" id="ARBA00037975"/>
    </source>
</evidence>
<evidence type="ECO:0000313" key="15">
    <source>
        <dbReference type="EMBL" id="RDI46482.1"/>
    </source>
</evidence>
<keyword evidence="10" id="KW-0408">Iron</keyword>
<keyword evidence="3" id="KW-0813">Transport</keyword>
<evidence type="ECO:0000256" key="4">
    <source>
        <dbReference type="ARBA" id="ARBA00022475"/>
    </source>
</evidence>
<protein>
    <submittedName>
        <fullName evidence="15">Cytochrome b561</fullName>
    </submittedName>
</protein>
<keyword evidence="8" id="KW-0249">Electron transport</keyword>
<evidence type="ECO:0000259" key="14">
    <source>
        <dbReference type="Pfam" id="PF01292"/>
    </source>
</evidence>
<dbReference type="EMBL" id="QQAX01000005">
    <property type="protein sequence ID" value="RDI46482.1"/>
    <property type="molecule type" value="Genomic_DNA"/>
</dbReference>
<evidence type="ECO:0000256" key="5">
    <source>
        <dbReference type="ARBA" id="ARBA00022617"/>
    </source>
</evidence>
<dbReference type="GO" id="GO:0046872">
    <property type="term" value="F:metal ion binding"/>
    <property type="evidence" value="ECO:0007669"/>
    <property type="project" value="UniProtKB-KW"/>
</dbReference>
<dbReference type="GO" id="GO:0022904">
    <property type="term" value="P:respiratory electron transport chain"/>
    <property type="evidence" value="ECO:0007669"/>
    <property type="project" value="InterPro"/>
</dbReference>
<keyword evidence="5" id="KW-0349">Heme</keyword>
<evidence type="ECO:0000256" key="10">
    <source>
        <dbReference type="ARBA" id="ARBA00023004"/>
    </source>
</evidence>
<comment type="subcellular location">
    <subcellularLocation>
        <location evidence="2">Cell membrane</location>
        <topology evidence="2">Multi-pass membrane protein</topology>
    </subcellularLocation>
</comment>
<feature type="transmembrane region" description="Helical" evidence="13">
    <location>
        <begin position="141"/>
        <end position="165"/>
    </location>
</feature>
<keyword evidence="7" id="KW-0479">Metal-binding</keyword>
<proteinExistence type="inferred from homology"/>
<evidence type="ECO:0000313" key="16">
    <source>
        <dbReference type="Proteomes" id="UP000254720"/>
    </source>
</evidence>
<comment type="caution">
    <text evidence="15">The sequence shown here is derived from an EMBL/GenBank/DDBJ whole genome shotgun (WGS) entry which is preliminary data.</text>
</comment>
<dbReference type="Proteomes" id="UP000254720">
    <property type="component" value="Unassembled WGS sequence"/>
</dbReference>
<evidence type="ECO:0000256" key="7">
    <source>
        <dbReference type="ARBA" id="ARBA00022723"/>
    </source>
</evidence>
<dbReference type="AlphaFoldDB" id="A0A370GS09"/>
<dbReference type="GO" id="GO:0009055">
    <property type="term" value="F:electron transfer activity"/>
    <property type="evidence" value="ECO:0007669"/>
    <property type="project" value="InterPro"/>
</dbReference>
<keyword evidence="11 13" id="KW-0472">Membrane</keyword>
<keyword evidence="9 13" id="KW-1133">Transmembrane helix</keyword>
<evidence type="ECO:0000256" key="9">
    <source>
        <dbReference type="ARBA" id="ARBA00022989"/>
    </source>
</evidence>
<feature type="transmembrane region" description="Helical" evidence="13">
    <location>
        <begin position="90"/>
        <end position="109"/>
    </location>
</feature>
<keyword evidence="16" id="KW-1185">Reference proteome</keyword>